<dbReference type="Pfam" id="PF05853">
    <property type="entry name" value="BKACE"/>
    <property type="match status" value="1"/>
</dbReference>
<dbReference type="Gene3D" id="3.20.20.70">
    <property type="entry name" value="Aldolase class I"/>
    <property type="match status" value="1"/>
</dbReference>
<evidence type="ECO:0000256" key="4">
    <source>
        <dbReference type="ARBA" id="ARBA00022833"/>
    </source>
</evidence>
<dbReference type="Proteomes" id="UP000637720">
    <property type="component" value="Unassembled WGS sequence"/>
</dbReference>
<accession>A0A8J3BC62</accession>
<organism evidence="5 6">
    <name type="scientific">Calditerricola satsumensis</name>
    <dbReference type="NCBI Taxonomy" id="373054"/>
    <lineage>
        <taxon>Bacteria</taxon>
        <taxon>Bacillati</taxon>
        <taxon>Bacillota</taxon>
        <taxon>Bacilli</taxon>
        <taxon>Bacillales</taxon>
        <taxon>Bacillaceae</taxon>
        <taxon>Calditerricola</taxon>
    </lineage>
</organism>
<evidence type="ECO:0000313" key="6">
    <source>
        <dbReference type="Proteomes" id="UP000637720"/>
    </source>
</evidence>
<dbReference type="GO" id="GO:0043720">
    <property type="term" value="F:3-keto-5-aminohexanoate cleavage activity"/>
    <property type="evidence" value="ECO:0007669"/>
    <property type="project" value="InterPro"/>
</dbReference>
<keyword evidence="2" id="KW-0808">Transferase</keyword>
<keyword evidence="4" id="KW-0862">Zinc</keyword>
<dbReference type="SUPFAM" id="SSF51395">
    <property type="entry name" value="FMN-linked oxidoreductases"/>
    <property type="match status" value="1"/>
</dbReference>
<dbReference type="InterPro" id="IPR013785">
    <property type="entry name" value="Aldolase_TIM"/>
</dbReference>
<dbReference type="PANTHER" id="PTHR37418">
    <property type="entry name" value="3-KETO-5-AMINOHEXANOATE CLEAVAGE ENZYME-RELATED"/>
    <property type="match status" value="1"/>
</dbReference>
<evidence type="ECO:0000313" key="5">
    <source>
        <dbReference type="EMBL" id="GGK03191.1"/>
    </source>
</evidence>
<evidence type="ECO:0000256" key="1">
    <source>
        <dbReference type="ARBA" id="ARBA00001947"/>
    </source>
</evidence>
<evidence type="ECO:0000256" key="3">
    <source>
        <dbReference type="ARBA" id="ARBA00022723"/>
    </source>
</evidence>
<dbReference type="GO" id="GO:0046872">
    <property type="term" value="F:metal ion binding"/>
    <property type="evidence" value="ECO:0007669"/>
    <property type="project" value="UniProtKB-KW"/>
</dbReference>
<reference evidence="5" key="2">
    <citation type="submission" date="2020-09" db="EMBL/GenBank/DDBJ databases">
        <authorList>
            <person name="Sun Q."/>
            <person name="Ohkuma M."/>
        </authorList>
    </citation>
    <scope>NUCLEOTIDE SEQUENCE</scope>
    <source>
        <strain evidence="5">JCM 14719</strain>
    </source>
</reference>
<name>A0A8J3BC62_9BACI</name>
<keyword evidence="3" id="KW-0479">Metal-binding</keyword>
<gene>
    <name evidence="5" type="primary">kce</name>
    <name evidence="5" type="ORF">GCM10007043_16630</name>
</gene>
<comment type="cofactor">
    <cofactor evidence="1">
        <name>Zn(2+)</name>
        <dbReference type="ChEBI" id="CHEBI:29105"/>
    </cofactor>
</comment>
<dbReference type="RefSeq" id="WP_188817595.1">
    <property type="nucleotide sequence ID" value="NZ_BMOF01000035.1"/>
</dbReference>
<sequence length="274" mass="29845">MEKLVITAAVVGAEVTRAHHPRIPYTPEEIADEAVRAWEAGAAIIHLHARRPDGTPTQDRDVYAEIIARIRARCDAILQVSTGGAIGMTPEERMAPLELQPEMATLTTGTVNFGDGVFFNPPDVVERFAREMKARGVRPEFEIFDVGMIEGALALVRKGLVEGHLHFDFVMGVPGGIPATVDNLVHLVRQLPPGATWTVAGVGRHQLPMAVHALVMGGHVRVGFEDNVYYAKGVLAESNAQLVERIVRLAREIGREVATPDEARALLGIPQRRT</sequence>
<proteinExistence type="predicted"/>
<keyword evidence="6" id="KW-1185">Reference proteome</keyword>
<comment type="caution">
    <text evidence="5">The sequence shown here is derived from an EMBL/GenBank/DDBJ whole genome shotgun (WGS) entry which is preliminary data.</text>
</comment>
<dbReference type="PANTHER" id="PTHR37418:SF2">
    <property type="entry name" value="3-KETO-5-AMINOHEXANOATE CLEAVAGE ENZYME"/>
    <property type="match status" value="1"/>
</dbReference>
<reference evidence="5" key="1">
    <citation type="journal article" date="2014" name="Int. J. Syst. Evol. Microbiol.">
        <title>Complete genome sequence of Corynebacterium casei LMG S-19264T (=DSM 44701T), isolated from a smear-ripened cheese.</title>
        <authorList>
            <consortium name="US DOE Joint Genome Institute (JGI-PGF)"/>
            <person name="Walter F."/>
            <person name="Albersmeier A."/>
            <person name="Kalinowski J."/>
            <person name="Ruckert C."/>
        </authorList>
    </citation>
    <scope>NUCLEOTIDE SEQUENCE</scope>
    <source>
        <strain evidence="5">JCM 14719</strain>
    </source>
</reference>
<dbReference type="AlphaFoldDB" id="A0A8J3BC62"/>
<dbReference type="EMBL" id="BMOF01000035">
    <property type="protein sequence ID" value="GGK03191.1"/>
    <property type="molecule type" value="Genomic_DNA"/>
</dbReference>
<protein>
    <submittedName>
        <fullName evidence="5">3-keto-5-aminohexanoate cleavage enzyme</fullName>
    </submittedName>
</protein>
<dbReference type="InterPro" id="IPR008567">
    <property type="entry name" value="BKACE"/>
</dbReference>
<evidence type="ECO:0000256" key="2">
    <source>
        <dbReference type="ARBA" id="ARBA00022679"/>
    </source>
</evidence>